<organism evidence="2 3">
    <name type="scientific">Elioraea tepida</name>
    <dbReference type="NCBI Taxonomy" id="2843330"/>
    <lineage>
        <taxon>Bacteria</taxon>
        <taxon>Pseudomonadati</taxon>
        <taxon>Pseudomonadota</taxon>
        <taxon>Alphaproteobacteria</taxon>
        <taxon>Acetobacterales</taxon>
        <taxon>Elioraeaceae</taxon>
        <taxon>Elioraea</taxon>
    </lineage>
</organism>
<dbReference type="PANTHER" id="PTHR14087:SF7">
    <property type="entry name" value="THYMOCYTE NUCLEAR PROTEIN 1"/>
    <property type="match status" value="1"/>
</dbReference>
<evidence type="ECO:0000313" key="3">
    <source>
        <dbReference type="Proteomes" id="UP000694001"/>
    </source>
</evidence>
<dbReference type="InterPro" id="IPR052181">
    <property type="entry name" value="5hmC_binding"/>
</dbReference>
<sequence length="144" mass="15691">MAYWLVKSEPDAYSWNQQVADGVTPWTGVRNHSAKLNLQAMRLGDRAFFYHSNVGKAVMGIVEVVREAYPDPTAEPGSPWVCVDMKAVAPMPRPVTLASIRAEPSLADMALLRLSRLSVQPVTPAQWGRICAMGGLEGENGRPG</sequence>
<accession>A0A975YIL1</accession>
<evidence type="ECO:0000313" key="2">
    <source>
        <dbReference type="EMBL" id="QXM23513.1"/>
    </source>
</evidence>
<dbReference type="PANTHER" id="PTHR14087">
    <property type="entry name" value="THYMOCYTE NUCLEAR PROTEIN 1"/>
    <property type="match status" value="1"/>
</dbReference>
<name>A0A975YIL1_9PROT</name>
<dbReference type="CDD" id="cd21133">
    <property type="entry name" value="EVE"/>
    <property type="match status" value="1"/>
</dbReference>
<proteinExistence type="predicted"/>
<evidence type="ECO:0000259" key="1">
    <source>
        <dbReference type="Pfam" id="PF01878"/>
    </source>
</evidence>
<protein>
    <submittedName>
        <fullName evidence="2">EVE domain-containing protein</fullName>
    </submittedName>
</protein>
<reference evidence="2" key="1">
    <citation type="submission" date="2021-06" db="EMBL/GenBank/DDBJ databases">
        <title>Elioraea tepida, sp. nov., a moderately thermophilic aerobic anoxygenic phototrophic bacterium isolated from an alkaline siliceous hot spring mat community in Yellowstone National Park, WY, USA.</title>
        <authorList>
            <person name="Saini M.K."/>
            <person name="Yoshida S."/>
            <person name="Sebastian A."/>
            <person name="Hirose S."/>
            <person name="Hara E."/>
            <person name="Tamaki H."/>
            <person name="Soulier N.T."/>
            <person name="Albert I."/>
            <person name="Hanada S."/>
            <person name="Bryant D.A."/>
            <person name="Tank M."/>
        </authorList>
    </citation>
    <scope>NUCLEOTIDE SEQUENCE</scope>
    <source>
        <strain evidence="2">MS-P2</strain>
    </source>
</reference>
<dbReference type="Proteomes" id="UP000694001">
    <property type="component" value="Chromosome"/>
</dbReference>
<dbReference type="InterPro" id="IPR047197">
    <property type="entry name" value="THYN1-like_EVE"/>
</dbReference>
<gene>
    <name evidence="2" type="ORF">KO353_09230</name>
</gene>
<dbReference type="InterPro" id="IPR002740">
    <property type="entry name" value="EVE_domain"/>
</dbReference>
<dbReference type="RefSeq" id="WP_218284372.1">
    <property type="nucleotide sequence ID" value="NZ_CP076448.1"/>
</dbReference>
<dbReference type="EMBL" id="CP076448">
    <property type="protein sequence ID" value="QXM23513.1"/>
    <property type="molecule type" value="Genomic_DNA"/>
</dbReference>
<dbReference type="AlphaFoldDB" id="A0A975YIL1"/>
<feature type="domain" description="EVE" evidence="1">
    <location>
        <begin position="2"/>
        <end position="133"/>
    </location>
</feature>
<dbReference type="Pfam" id="PF01878">
    <property type="entry name" value="EVE"/>
    <property type="match status" value="1"/>
</dbReference>
<keyword evidence="3" id="KW-1185">Reference proteome</keyword>
<dbReference type="KEGG" id="elio:KO353_09230"/>